<evidence type="ECO:0000259" key="1">
    <source>
        <dbReference type="Pfam" id="PF20579"/>
    </source>
</evidence>
<protein>
    <submittedName>
        <fullName evidence="2">Retention module-containing protein</fullName>
    </submittedName>
</protein>
<dbReference type="Proteomes" id="UP001525968">
    <property type="component" value="Unassembled WGS sequence"/>
</dbReference>
<sequence length="434" mass="43493">MANTTVLVTQLIGQAWIRAADGSLTVIHQGMRIPVDAEIVTASGSSMQLQADGMPPLTVGENQATVLTADLFMPPTPSEAAVAVPPDAATIALVAAINAGQDPFAQLDPTAAVLTGGGDAGGSFVRLTSVLELTSPLGLAYGQSGSHNIDNDPFGSVVLAAPAPIVSTITLTTDSRVIEGTPFTVMATVSNVVTGSDLVITLSNGSQITIPVGATSGSVQIDSRPDDVYGQGDTTVQLGISGTTGGQYDQLNTSSSTSIVVADDADAVHITLTAPESVVEGGSITLTAHVEQPPQGSDLVITLTNGQVITIAAGATTGTVSYVPQPDDNIVQGDRSLQVGMTSSTGGNYENPVLGGAVDFTVKDNDVPQLLVGDAGIVNEGNNAVFNVELTKAVDAPTTLSFTFSGQADAGDIGTPVVTVGGTVVTLTALAGGG</sequence>
<keyword evidence="3" id="KW-1185">Reference proteome</keyword>
<dbReference type="InterPro" id="IPR047777">
    <property type="entry name" value="LapA-like_RM"/>
</dbReference>
<dbReference type="InterPro" id="IPR046779">
    <property type="entry name" value="LapA_adhesin_dom"/>
</dbReference>
<feature type="domain" description="LapA adhesin" evidence="1">
    <location>
        <begin position="167"/>
        <end position="261"/>
    </location>
</feature>
<evidence type="ECO:0000313" key="2">
    <source>
        <dbReference type="EMBL" id="MCT9812907.1"/>
    </source>
</evidence>
<proteinExistence type="predicted"/>
<name>A0ABT2PR14_9BURK</name>
<accession>A0ABT2PR14</accession>
<evidence type="ECO:0000313" key="3">
    <source>
        <dbReference type="Proteomes" id="UP001525968"/>
    </source>
</evidence>
<dbReference type="EMBL" id="JAODYH010000014">
    <property type="protein sequence ID" value="MCT9812907.1"/>
    <property type="molecule type" value="Genomic_DNA"/>
</dbReference>
<reference evidence="2 3" key="1">
    <citation type="submission" date="2022-09" db="EMBL/GenBank/DDBJ databases">
        <title>Draft genome of isolate Be4.</title>
        <authorList>
            <person name="Sanchez-Castro I."/>
            <person name="Martinez-Rodriguez P."/>
            <person name="Descostes M."/>
            <person name="Merroun M."/>
        </authorList>
    </citation>
    <scope>NUCLEOTIDE SEQUENCE [LARGE SCALE GENOMIC DNA]</scope>
    <source>
        <strain evidence="2 3">Be4</strain>
    </source>
</reference>
<dbReference type="NCBIfam" id="NF033682">
    <property type="entry name" value="retention_LapA"/>
    <property type="match status" value="1"/>
</dbReference>
<dbReference type="Pfam" id="PF20579">
    <property type="entry name" value="LapA"/>
    <property type="match status" value="2"/>
</dbReference>
<comment type="caution">
    <text evidence="2">The sequence shown here is derived from an EMBL/GenBank/DDBJ whole genome shotgun (WGS) entry which is preliminary data.</text>
</comment>
<organism evidence="2 3">
    <name type="scientific">Acidovorax bellezanensis</name>
    <dbReference type="NCBI Taxonomy" id="2976702"/>
    <lineage>
        <taxon>Bacteria</taxon>
        <taxon>Pseudomonadati</taxon>
        <taxon>Pseudomonadota</taxon>
        <taxon>Betaproteobacteria</taxon>
        <taxon>Burkholderiales</taxon>
        <taxon>Comamonadaceae</taxon>
        <taxon>Acidovorax</taxon>
    </lineage>
</organism>
<dbReference type="RefSeq" id="WP_261502155.1">
    <property type="nucleotide sequence ID" value="NZ_JAODYH010000014.1"/>
</dbReference>
<feature type="non-terminal residue" evidence="2">
    <location>
        <position position="434"/>
    </location>
</feature>
<feature type="domain" description="LapA adhesin" evidence="1">
    <location>
        <begin position="266"/>
        <end position="363"/>
    </location>
</feature>
<gene>
    <name evidence="2" type="ORF">N0K08_19935</name>
</gene>